<dbReference type="RefSeq" id="WP_021682391.1">
    <property type="nucleotide sequence ID" value="NZ_KI260415.1"/>
</dbReference>
<name>U2KDW4_9FIRM</name>
<protein>
    <submittedName>
        <fullName evidence="1">Uncharacterized protein</fullName>
    </submittedName>
</protein>
<evidence type="ECO:0000313" key="2">
    <source>
        <dbReference type="Proteomes" id="UP000016662"/>
    </source>
</evidence>
<organism evidence="1 2">
    <name type="scientific">Ruminococcus callidus ATCC 27760</name>
    <dbReference type="NCBI Taxonomy" id="411473"/>
    <lineage>
        <taxon>Bacteria</taxon>
        <taxon>Bacillati</taxon>
        <taxon>Bacillota</taxon>
        <taxon>Clostridia</taxon>
        <taxon>Eubacteriales</taxon>
        <taxon>Oscillospiraceae</taxon>
        <taxon>Ruminococcus</taxon>
    </lineage>
</organism>
<reference evidence="1 2" key="1">
    <citation type="submission" date="2013-07" db="EMBL/GenBank/DDBJ databases">
        <authorList>
            <person name="Weinstock G."/>
            <person name="Sodergren E."/>
            <person name="Wylie T."/>
            <person name="Fulton L."/>
            <person name="Fulton R."/>
            <person name="Fronick C."/>
            <person name="O'Laughlin M."/>
            <person name="Godfrey J."/>
            <person name="Miner T."/>
            <person name="Herter B."/>
            <person name="Appelbaum E."/>
            <person name="Cordes M."/>
            <person name="Lek S."/>
            <person name="Wollam A."/>
            <person name="Pepin K.H."/>
            <person name="Palsikar V.B."/>
            <person name="Mitreva M."/>
            <person name="Wilson R.K."/>
        </authorList>
    </citation>
    <scope>NUCLEOTIDE SEQUENCE [LARGE SCALE GENOMIC DNA]</scope>
    <source>
        <strain evidence="1 2">ATCC 27760</strain>
    </source>
</reference>
<comment type="caution">
    <text evidence="1">The sequence shown here is derived from an EMBL/GenBank/DDBJ whole genome shotgun (WGS) entry which is preliminary data.</text>
</comment>
<dbReference type="EMBL" id="AWVF01000108">
    <property type="protein sequence ID" value="ERJ96711.1"/>
    <property type="molecule type" value="Genomic_DNA"/>
</dbReference>
<evidence type="ECO:0000313" key="1">
    <source>
        <dbReference type="EMBL" id="ERJ96711.1"/>
    </source>
</evidence>
<dbReference type="STRING" id="411473.RUMCAL_00927"/>
<sequence length="65" mass="7951">MENNKRVIVRATEKYEFCCYLSDMGVERIYTVLAENEKDARERFHELLNEERVELLQIRKVDEER</sequence>
<dbReference type="AlphaFoldDB" id="U2KDW4"/>
<dbReference type="PATRIC" id="fig|411473.3.peg.760"/>
<dbReference type="Proteomes" id="UP000016662">
    <property type="component" value="Unassembled WGS sequence"/>
</dbReference>
<dbReference type="OrthoDB" id="9775804at2"/>
<dbReference type="HOGENOM" id="CLU_2847190_0_0_9"/>
<keyword evidence="2" id="KW-1185">Reference proteome</keyword>
<gene>
    <name evidence="1" type="ORF">RUMCAL_00927</name>
</gene>
<accession>U2KDW4</accession>
<proteinExistence type="predicted"/>